<dbReference type="PANTHER" id="PTHR31429">
    <property type="entry name" value="WRKY TRANSCRIPTION FACTOR 36-RELATED"/>
    <property type="match status" value="1"/>
</dbReference>
<name>A0A4P9Q2H0_FAGTA</name>
<reference evidence="9" key="1">
    <citation type="submission" date="2018-11" db="EMBL/GenBank/DDBJ databases">
        <authorList>
            <person name="Xia H."/>
        </authorList>
    </citation>
    <scope>NUCLEOTIDE SEQUENCE</scope>
    <source>
        <strain evidence="9">FtPinG0002334500.01</strain>
    </source>
</reference>
<evidence type="ECO:0000313" key="9">
    <source>
        <dbReference type="EMBL" id="QCV57299.1"/>
    </source>
</evidence>
<feature type="compositionally biased region" description="Polar residues" evidence="7">
    <location>
        <begin position="9"/>
        <end position="21"/>
    </location>
</feature>
<dbReference type="InterPro" id="IPR044810">
    <property type="entry name" value="WRKY_plant"/>
</dbReference>
<feature type="compositionally biased region" description="Low complexity" evidence="7">
    <location>
        <begin position="437"/>
        <end position="452"/>
    </location>
</feature>
<sequence>MEAKDLIEETNQMKRSVSTRSSQDRDDICLKKDELEAAKAEIGEVIKENERLRFNLDRIMKEYKTLEMRFHEITGQQESKPRLEDEQHLNKTDDDGDDRLSLSLGRNLSIDSKNKEKMIDDYPEFKQQEMFNESRETRSPSKAFPVPTTGSDDGGGDDEDGQQPPVKRARVSVRARCDTPTMNDGCQWRKYGQKIAKGNPCPRAYYRCTVAPSCPVRKQVQRCVDDMSILISTYEGTHNHPLPISATAMATTTSAAAYMLMSGSSSSNNITLGSNHSAVTTTTANDLSTTLNFISDATRSTPPLFSSNSFSTAYPSSQPTITLDLTTNTNSSSSSSFAPRSSYSYPPITNLTFNSSDQNCSYRTRMGQPSMSVGPHDQNSLFYQTLLQNMTRNPNPNHRPPGGQPPPEDTIVAATRAITSDPTFHSVLTAAISSFITGNTSTGSGGDDNTTTQKHLPK</sequence>
<dbReference type="PROSITE" id="PS50811">
    <property type="entry name" value="WRKY"/>
    <property type="match status" value="1"/>
</dbReference>
<dbReference type="GO" id="GO:0043565">
    <property type="term" value="F:sequence-specific DNA binding"/>
    <property type="evidence" value="ECO:0007669"/>
    <property type="project" value="InterPro"/>
</dbReference>
<evidence type="ECO:0000256" key="3">
    <source>
        <dbReference type="ARBA" id="ARBA00023125"/>
    </source>
</evidence>
<evidence type="ECO:0000256" key="4">
    <source>
        <dbReference type="ARBA" id="ARBA00023163"/>
    </source>
</evidence>
<feature type="domain" description="WRKY" evidence="8">
    <location>
        <begin position="177"/>
        <end position="243"/>
    </location>
</feature>
<dbReference type="PANTHER" id="PTHR31429:SF86">
    <property type="entry name" value="WRKY TRANSCRIPTION FACTOR 61-RELATED"/>
    <property type="match status" value="1"/>
</dbReference>
<dbReference type="FunFam" id="2.20.25.80:FF:000002">
    <property type="entry name" value="probable WRKY transcription factor 31"/>
    <property type="match status" value="1"/>
</dbReference>
<proteinExistence type="evidence at transcript level"/>
<dbReference type="GO" id="GO:0003700">
    <property type="term" value="F:DNA-binding transcription factor activity"/>
    <property type="evidence" value="ECO:0007669"/>
    <property type="project" value="InterPro"/>
</dbReference>
<evidence type="ECO:0000256" key="2">
    <source>
        <dbReference type="ARBA" id="ARBA00023015"/>
    </source>
</evidence>
<evidence type="ECO:0000256" key="6">
    <source>
        <dbReference type="SAM" id="Coils"/>
    </source>
</evidence>
<feature type="region of interest" description="Disordered" evidence="7">
    <location>
        <begin position="72"/>
        <end position="102"/>
    </location>
</feature>
<protein>
    <submittedName>
        <fullName evidence="9">WRKY transcription factor</fullName>
    </submittedName>
</protein>
<organism evidence="9">
    <name type="scientific">Fagopyrum tataricum</name>
    <name type="common">Tartarian buckwheat</name>
    <name type="synonym">Polygonum tataricum</name>
    <dbReference type="NCBI Taxonomy" id="62330"/>
    <lineage>
        <taxon>Eukaryota</taxon>
        <taxon>Viridiplantae</taxon>
        <taxon>Streptophyta</taxon>
        <taxon>Embryophyta</taxon>
        <taxon>Tracheophyta</taxon>
        <taxon>Spermatophyta</taxon>
        <taxon>Magnoliopsida</taxon>
        <taxon>eudicotyledons</taxon>
        <taxon>Gunneridae</taxon>
        <taxon>Pentapetalae</taxon>
        <taxon>Caryophyllales</taxon>
        <taxon>Polygonaceae</taxon>
        <taxon>Polygonoideae</taxon>
        <taxon>Fagopyreae</taxon>
        <taxon>Fagopyrum</taxon>
    </lineage>
</organism>
<evidence type="ECO:0000256" key="1">
    <source>
        <dbReference type="ARBA" id="ARBA00004123"/>
    </source>
</evidence>
<dbReference type="SUPFAM" id="SSF118290">
    <property type="entry name" value="WRKY DNA-binding domain"/>
    <property type="match status" value="1"/>
</dbReference>
<feature type="region of interest" description="Disordered" evidence="7">
    <location>
        <begin position="1"/>
        <end position="26"/>
    </location>
</feature>
<dbReference type="Gene3D" id="2.20.25.80">
    <property type="entry name" value="WRKY domain"/>
    <property type="match status" value="1"/>
</dbReference>
<dbReference type="GO" id="GO:0005634">
    <property type="term" value="C:nucleus"/>
    <property type="evidence" value="ECO:0007669"/>
    <property type="project" value="UniProtKB-SubCell"/>
</dbReference>
<evidence type="ECO:0000259" key="8">
    <source>
        <dbReference type="PROSITE" id="PS50811"/>
    </source>
</evidence>
<keyword evidence="3" id="KW-0238">DNA-binding</keyword>
<evidence type="ECO:0000256" key="5">
    <source>
        <dbReference type="ARBA" id="ARBA00023242"/>
    </source>
</evidence>
<feature type="compositionally biased region" description="Basic and acidic residues" evidence="7">
    <location>
        <begin position="79"/>
        <end position="93"/>
    </location>
</feature>
<keyword evidence="6" id="KW-0175">Coiled coil</keyword>
<comment type="subcellular location">
    <subcellularLocation>
        <location evidence="1">Nucleus</location>
    </subcellularLocation>
</comment>
<dbReference type="Pfam" id="PF03106">
    <property type="entry name" value="WRKY"/>
    <property type="match status" value="1"/>
</dbReference>
<dbReference type="EMBL" id="MK161292">
    <property type="protein sequence ID" value="QCV57299.1"/>
    <property type="molecule type" value="mRNA"/>
</dbReference>
<feature type="region of interest" description="Disordered" evidence="7">
    <location>
        <begin position="436"/>
        <end position="458"/>
    </location>
</feature>
<keyword evidence="5" id="KW-0539">Nucleus</keyword>
<dbReference type="InterPro" id="IPR036576">
    <property type="entry name" value="WRKY_dom_sf"/>
</dbReference>
<dbReference type="SMART" id="SM00774">
    <property type="entry name" value="WRKY"/>
    <property type="match status" value="1"/>
</dbReference>
<accession>A0A4P9Q2H0</accession>
<dbReference type="InterPro" id="IPR003657">
    <property type="entry name" value="WRKY_dom"/>
</dbReference>
<keyword evidence="4" id="KW-0804">Transcription</keyword>
<evidence type="ECO:0000256" key="7">
    <source>
        <dbReference type="SAM" id="MobiDB-lite"/>
    </source>
</evidence>
<feature type="coiled-coil region" evidence="6">
    <location>
        <begin position="35"/>
        <end position="69"/>
    </location>
</feature>
<keyword evidence="2" id="KW-0805">Transcription regulation</keyword>
<dbReference type="AlphaFoldDB" id="A0A4P9Q2H0"/>
<feature type="region of interest" description="Disordered" evidence="7">
    <location>
        <begin position="131"/>
        <end position="171"/>
    </location>
</feature>